<evidence type="ECO:0000256" key="5">
    <source>
        <dbReference type="ARBA" id="ARBA00022792"/>
    </source>
</evidence>
<protein>
    <recommendedName>
        <fullName evidence="3">Transmembrane protein 242</fullName>
    </recommendedName>
</protein>
<evidence type="ECO:0000256" key="6">
    <source>
        <dbReference type="ARBA" id="ARBA00022989"/>
    </source>
</evidence>
<sequence length="124" mass="13119">MQGTKFLGGVDSVRGWEEGLFLGSVACLGVLGGFAMTVARVKKRNPASFMKGVLANPELDQMESGASVGLRALGWGTVFALTGVGTISFVFCKLIGVSSVSLHQICKANKSHASTFLHFSFVYK</sequence>
<dbReference type="PANTHER" id="PTHR13141:SF4">
    <property type="entry name" value="TRANSMEMBRANE PROTEIN 242"/>
    <property type="match status" value="1"/>
</dbReference>
<dbReference type="Pfam" id="PF07096">
    <property type="entry name" value="DUF1358"/>
    <property type="match status" value="1"/>
</dbReference>
<evidence type="ECO:0000256" key="4">
    <source>
        <dbReference type="ARBA" id="ARBA00022692"/>
    </source>
</evidence>
<dbReference type="EMBL" id="MRZV01000309">
    <property type="protein sequence ID" value="PIK52920.1"/>
    <property type="molecule type" value="Genomic_DNA"/>
</dbReference>
<organism evidence="11 12">
    <name type="scientific">Stichopus japonicus</name>
    <name type="common">Sea cucumber</name>
    <dbReference type="NCBI Taxonomy" id="307972"/>
    <lineage>
        <taxon>Eukaryota</taxon>
        <taxon>Metazoa</taxon>
        <taxon>Echinodermata</taxon>
        <taxon>Eleutherozoa</taxon>
        <taxon>Echinozoa</taxon>
        <taxon>Holothuroidea</taxon>
        <taxon>Aspidochirotacea</taxon>
        <taxon>Aspidochirotida</taxon>
        <taxon>Stichopodidae</taxon>
        <taxon>Apostichopus</taxon>
    </lineage>
</organism>
<evidence type="ECO:0000256" key="3">
    <source>
        <dbReference type="ARBA" id="ARBA00013934"/>
    </source>
</evidence>
<comment type="caution">
    <text evidence="11">The sequence shown here is derived from an EMBL/GenBank/DDBJ whole genome shotgun (WGS) entry which is preliminary data.</text>
</comment>
<dbReference type="InterPro" id="IPR009792">
    <property type="entry name" value="TMEM242"/>
</dbReference>
<keyword evidence="4 10" id="KW-0812">Transmembrane</keyword>
<feature type="transmembrane region" description="Helical" evidence="10">
    <location>
        <begin position="20"/>
        <end position="41"/>
    </location>
</feature>
<evidence type="ECO:0000256" key="7">
    <source>
        <dbReference type="ARBA" id="ARBA00023128"/>
    </source>
</evidence>
<evidence type="ECO:0000256" key="10">
    <source>
        <dbReference type="SAM" id="Phobius"/>
    </source>
</evidence>
<evidence type="ECO:0000313" key="12">
    <source>
        <dbReference type="Proteomes" id="UP000230750"/>
    </source>
</evidence>
<comment type="function">
    <text evidence="9">Scaffold protein that participates in the c-ring assembly of mitochondrial ATP synthase (F(1)F(0) ATP synthase or complex V) by facilitating the membrane insertion and oligomer formation of the subunit c/ATP5MC3. Participates in the incorporation of the c-ring into vestigial complexes. Additionally influences the incorporation of subunits MT-ATP6, MT-ATP8, ATP5MJ, and ATP5MK in the ATP synthase.</text>
</comment>
<accession>A0A2G8KYE0</accession>
<proteinExistence type="inferred from homology"/>
<keyword evidence="7" id="KW-0496">Mitochondrion</keyword>
<evidence type="ECO:0000256" key="2">
    <source>
        <dbReference type="ARBA" id="ARBA00007570"/>
    </source>
</evidence>
<feature type="transmembrane region" description="Helical" evidence="10">
    <location>
        <begin position="72"/>
        <end position="91"/>
    </location>
</feature>
<keyword evidence="5" id="KW-0999">Mitochondrion inner membrane</keyword>
<dbReference type="Proteomes" id="UP000230750">
    <property type="component" value="Unassembled WGS sequence"/>
</dbReference>
<keyword evidence="6 10" id="KW-1133">Transmembrane helix</keyword>
<evidence type="ECO:0000256" key="1">
    <source>
        <dbReference type="ARBA" id="ARBA00004448"/>
    </source>
</evidence>
<comment type="similarity">
    <text evidence="2">Belongs to the TMEM242 family.</text>
</comment>
<comment type="subcellular location">
    <subcellularLocation>
        <location evidence="1">Mitochondrion inner membrane</location>
        <topology evidence="1">Multi-pass membrane protein</topology>
    </subcellularLocation>
</comment>
<name>A0A2G8KYE0_STIJA</name>
<dbReference type="GO" id="GO:0005743">
    <property type="term" value="C:mitochondrial inner membrane"/>
    <property type="evidence" value="ECO:0007669"/>
    <property type="project" value="UniProtKB-SubCell"/>
</dbReference>
<dbReference type="PANTHER" id="PTHR13141">
    <property type="entry name" value="TRANSMEMBRANE PROTEIN 242"/>
    <property type="match status" value="1"/>
</dbReference>
<dbReference type="AlphaFoldDB" id="A0A2G8KYE0"/>
<evidence type="ECO:0000256" key="8">
    <source>
        <dbReference type="ARBA" id="ARBA00023136"/>
    </source>
</evidence>
<dbReference type="OrthoDB" id="2378895at2759"/>
<evidence type="ECO:0000313" key="11">
    <source>
        <dbReference type="EMBL" id="PIK52920.1"/>
    </source>
</evidence>
<evidence type="ECO:0000256" key="9">
    <source>
        <dbReference type="ARBA" id="ARBA00045905"/>
    </source>
</evidence>
<reference evidence="11 12" key="1">
    <citation type="journal article" date="2017" name="PLoS Biol.">
        <title>The sea cucumber genome provides insights into morphological evolution and visceral regeneration.</title>
        <authorList>
            <person name="Zhang X."/>
            <person name="Sun L."/>
            <person name="Yuan J."/>
            <person name="Sun Y."/>
            <person name="Gao Y."/>
            <person name="Zhang L."/>
            <person name="Li S."/>
            <person name="Dai H."/>
            <person name="Hamel J.F."/>
            <person name="Liu C."/>
            <person name="Yu Y."/>
            <person name="Liu S."/>
            <person name="Lin W."/>
            <person name="Guo K."/>
            <person name="Jin S."/>
            <person name="Xu P."/>
            <person name="Storey K.B."/>
            <person name="Huan P."/>
            <person name="Zhang T."/>
            <person name="Zhou Y."/>
            <person name="Zhang J."/>
            <person name="Lin C."/>
            <person name="Li X."/>
            <person name="Xing L."/>
            <person name="Huo D."/>
            <person name="Sun M."/>
            <person name="Wang L."/>
            <person name="Mercier A."/>
            <person name="Li F."/>
            <person name="Yang H."/>
            <person name="Xiang J."/>
        </authorList>
    </citation>
    <scope>NUCLEOTIDE SEQUENCE [LARGE SCALE GENOMIC DNA]</scope>
    <source>
        <strain evidence="11">Shaxun</strain>
        <tissue evidence="11">Muscle</tissue>
    </source>
</reference>
<keyword evidence="8 10" id="KW-0472">Membrane</keyword>
<keyword evidence="12" id="KW-1185">Reference proteome</keyword>
<dbReference type="STRING" id="307972.A0A2G8KYE0"/>
<gene>
    <name evidence="11" type="ORF">BSL78_10169</name>
</gene>